<dbReference type="PANTHER" id="PTHR33116">
    <property type="entry name" value="REVERSE TRANSCRIPTASE ZINC-BINDING DOMAIN-CONTAINING PROTEIN-RELATED-RELATED"/>
    <property type="match status" value="1"/>
</dbReference>
<dbReference type="PANTHER" id="PTHR33116:SF84">
    <property type="entry name" value="RNA-DIRECTED DNA POLYMERASE"/>
    <property type="match status" value="1"/>
</dbReference>
<proteinExistence type="predicted"/>
<sequence length="234" mass="27371">MGEMDSHCVCENKIWVEFTAPAVARWVVKYVCSVKESFNNFLHSSQWMISPNYSIKKMYEAIYGNNTRVRWCHLVWNRLSIPKHIFTLWLAMHDRLKTKARLYKIGVGNDKLCPIYNCAEETVIHLYFNCAYGKACLSIMLGWLEIHCTKTHLYQVLIWLRTNRKGDFRKKVAYTAIAALTYCIWGARNFVVWELQVPTVMHTVHQAQADVKGRIQNLLGAEVKSTDREWVYSL</sequence>
<reference evidence="2" key="1">
    <citation type="journal article" date="2021" name="Nat. Commun.">
        <title>Genomic analyses provide insights into spinach domestication and the genetic basis of agronomic traits.</title>
        <authorList>
            <person name="Cai X."/>
            <person name="Sun X."/>
            <person name="Xu C."/>
            <person name="Sun H."/>
            <person name="Wang X."/>
            <person name="Ge C."/>
            <person name="Zhang Z."/>
            <person name="Wang Q."/>
            <person name="Fei Z."/>
            <person name="Jiao C."/>
            <person name="Wang Q."/>
        </authorList>
    </citation>
    <scope>NUCLEOTIDE SEQUENCE [LARGE SCALE GENOMIC DNA]</scope>
    <source>
        <strain evidence="2">cv. Varoflay</strain>
    </source>
</reference>
<dbReference type="Proteomes" id="UP000813463">
    <property type="component" value="Chromosome 3"/>
</dbReference>
<dbReference type="InterPro" id="IPR026960">
    <property type="entry name" value="RVT-Znf"/>
</dbReference>
<feature type="domain" description="Reverse transcriptase zinc-binding" evidence="1">
    <location>
        <begin position="53"/>
        <end position="133"/>
    </location>
</feature>
<dbReference type="RefSeq" id="XP_056694961.1">
    <property type="nucleotide sequence ID" value="XM_056838983.1"/>
</dbReference>
<evidence type="ECO:0000313" key="2">
    <source>
        <dbReference type="Proteomes" id="UP000813463"/>
    </source>
</evidence>
<evidence type="ECO:0000313" key="3">
    <source>
        <dbReference type="RefSeq" id="XP_056694961.1"/>
    </source>
</evidence>
<dbReference type="Pfam" id="PF13966">
    <property type="entry name" value="zf-RVT"/>
    <property type="match status" value="1"/>
</dbReference>
<dbReference type="GeneID" id="130469602"/>
<gene>
    <name evidence="3" type="primary">LOC130469602</name>
</gene>
<keyword evidence="2" id="KW-1185">Reference proteome</keyword>
<name>A0ABM3RH70_SPIOL</name>
<organism evidence="2 3">
    <name type="scientific">Spinacia oleracea</name>
    <name type="common">Spinach</name>
    <dbReference type="NCBI Taxonomy" id="3562"/>
    <lineage>
        <taxon>Eukaryota</taxon>
        <taxon>Viridiplantae</taxon>
        <taxon>Streptophyta</taxon>
        <taxon>Embryophyta</taxon>
        <taxon>Tracheophyta</taxon>
        <taxon>Spermatophyta</taxon>
        <taxon>Magnoliopsida</taxon>
        <taxon>eudicotyledons</taxon>
        <taxon>Gunneridae</taxon>
        <taxon>Pentapetalae</taxon>
        <taxon>Caryophyllales</taxon>
        <taxon>Chenopodiaceae</taxon>
        <taxon>Chenopodioideae</taxon>
        <taxon>Anserineae</taxon>
        <taxon>Spinacia</taxon>
    </lineage>
</organism>
<evidence type="ECO:0000259" key="1">
    <source>
        <dbReference type="Pfam" id="PF13966"/>
    </source>
</evidence>
<protein>
    <recommendedName>
        <fullName evidence="1">Reverse transcriptase zinc-binding domain-containing protein</fullName>
    </recommendedName>
</protein>
<reference evidence="3" key="2">
    <citation type="submission" date="2025-08" db="UniProtKB">
        <authorList>
            <consortium name="RefSeq"/>
        </authorList>
    </citation>
    <scope>IDENTIFICATION</scope>
    <source>
        <tissue evidence="3">Leaf</tissue>
    </source>
</reference>
<accession>A0ABM3RH70</accession>